<evidence type="ECO:0000313" key="2">
    <source>
        <dbReference type="Proteomes" id="UP000053989"/>
    </source>
</evidence>
<dbReference type="Proteomes" id="UP000053989">
    <property type="component" value="Unassembled WGS sequence"/>
</dbReference>
<dbReference type="InParanoid" id="A0A0C2YTA2"/>
<reference evidence="2" key="2">
    <citation type="submission" date="2015-01" db="EMBL/GenBank/DDBJ databases">
        <title>Evolutionary Origins and Diversification of the Mycorrhizal Mutualists.</title>
        <authorList>
            <consortium name="DOE Joint Genome Institute"/>
            <consortium name="Mycorrhizal Genomics Consortium"/>
            <person name="Kohler A."/>
            <person name="Kuo A."/>
            <person name="Nagy L.G."/>
            <person name="Floudas D."/>
            <person name="Copeland A."/>
            <person name="Barry K.W."/>
            <person name="Cichocki N."/>
            <person name="Veneault-Fourrey C."/>
            <person name="LaButti K."/>
            <person name="Lindquist E.A."/>
            <person name="Lipzen A."/>
            <person name="Lundell T."/>
            <person name="Morin E."/>
            <person name="Murat C."/>
            <person name="Riley R."/>
            <person name="Ohm R."/>
            <person name="Sun H."/>
            <person name="Tunlid A."/>
            <person name="Henrissat B."/>
            <person name="Grigoriev I.V."/>
            <person name="Hibbett D.S."/>
            <person name="Martin F."/>
        </authorList>
    </citation>
    <scope>NUCLEOTIDE SEQUENCE [LARGE SCALE GENOMIC DNA]</scope>
    <source>
        <strain evidence="2">Foug A</strain>
    </source>
</reference>
<dbReference type="EMBL" id="KN822196">
    <property type="protein sequence ID" value="KIM52903.1"/>
    <property type="molecule type" value="Genomic_DNA"/>
</dbReference>
<dbReference type="AlphaFoldDB" id="A0A0C2YTA2"/>
<sequence length="67" mass="7743">MASRSAYIVHHHALLTFFYLALRHRDTHLDNGRIHTNLLILIGLLPGDQKHVIFPSISIVLLRPYFV</sequence>
<keyword evidence="2" id="KW-1185">Reference proteome</keyword>
<evidence type="ECO:0000313" key="1">
    <source>
        <dbReference type="EMBL" id="KIM52903.1"/>
    </source>
</evidence>
<reference evidence="1 2" key="1">
    <citation type="submission" date="2014-04" db="EMBL/GenBank/DDBJ databases">
        <authorList>
            <consortium name="DOE Joint Genome Institute"/>
            <person name="Kuo A."/>
            <person name="Kohler A."/>
            <person name="Nagy L.G."/>
            <person name="Floudas D."/>
            <person name="Copeland A."/>
            <person name="Barry K.W."/>
            <person name="Cichocki N."/>
            <person name="Veneault-Fourrey C."/>
            <person name="LaButti K."/>
            <person name="Lindquist E.A."/>
            <person name="Lipzen A."/>
            <person name="Lundell T."/>
            <person name="Morin E."/>
            <person name="Murat C."/>
            <person name="Sun H."/>
            <person name="Tunlid A."/>
            <person name="Henrissat B."/>
            <person name="Grigoriev I.V."/>
            <person name="Hibbett D.S."/>
            <person name="Martin F."/>
            <person name="Nordberg H.P."/>
            <person name="Cantor M.N."/>
            <person name="Hua S.X."/>
        </authorList>
    </citation>
    <scope>NUCLEOTIDE SEQUENCE [LARGE SCALE GENOMIC DNA]</scope>
    <source>
        <strain evidence="1 2">Foug A</strain>
    </source>
</reference>
<name>A0A0C2YTA2_9AGAM</name>
<organism evidence="1 2">
    <name type="scientific">Scleroderma citrinum Foug A</name>
    <dbReference type="NCBI Taxonomy" id="1036808"/>
    <lineage>
        <taxon>Eukaryota</taxon>
        <taxon>Fungi</taxon>
        <taxon>Dikarya</taxon>
        <taxon>Basidiomycota</taxon>
        <taxon>Agaricomycotina</taxon>
        <taxon>Agaricomycetes</taxon>
        <taxon>Agaricomycetidae</taxon>
        <taxon>Boletales</taxon>
        <taxon>Sclerodermatineae</taxon>
        <taxon>Sclerodermataceae</taxon>
        <taxon>Scleroderma</taxon>
    </lineage>
</organism>
<dbReference type="HOGENOM" id="CLU_2813902_0_0_1"/>
<proteinExistence type="predicted"/>
<gene>
    <name evidence="1" type="ORF">SCLCIDRAFT_1223410</name>
</gene>
<protein>
    <submittedName>
        <fullName evidence="1">Uncharacterized protein</fullName>
    </submittedName>
</protein>
<accession>A0A0C2YTA2</accession>